<keyword evidence="3" id="KW-1185">Reference proteome</keyword>
<evidence type="ECO:0000256" key="1">
    <source>
        <dbReference type="SAM" id="MobiDB-lite"/>
    </source>
</evidence>
<proteinExistence type="predicted"/>
<evidence type="ECO:0000313" key="3">
    <source>
        <dbReference type="Proteomes" id="UP000664771"/>
    </source>
</evidence>
<dbReference type="EMBL" id="JAFVMF010000008">
    <property type="protein sequence ID" value="MBO1359810.1"/>
    <property type="molecule type" value="Genomic_DNA"/>
</dbReference>
<gene>
    <name evidence="2" type="ORF">J2D73_08385</name>
</gene>
<evidence type="ECO:0000313" key="2">
    <source>
        <dbReference type="EMBL" id="MBO1359810.1"/>
    </source>
</evidence>
<reference evidence="2 3" key="1">
    <citation type="submission" date="2021-03" db="EMBL/GenBank/DDBJ databases">
        <title>The complete genome sequence of Acetobacter sacchari TBRC 11175.</title>
        <authorList>
            <person name="Charoenyingcharoen P."/>
            <person name="Yukphan P."/>
        </authorList>
    </citation>
    <scope>NUCLEOTIDE SEQUENCE [LARGE SCALE GENOMIC DNA]</scope>
    <source>
        <strain evidence="2 3">TBRC 11175</strain>
    </source>
</reference>
<organism evidence="2 3">
    <name type="scientific">Acetobacter sacchari</name>
    <dbReference type="NCBI Taxonomy" id="2661687"/>
    <lineage>
        <taxon>Bacteria</taxon>
        <taxon>Pseudomonadati</taxon>
        <taxon>Pseudomonadota</taxon>
        <taxon>Alphaproteobacteria</taxon>
        <taxon>Acetobacterales</taxon>
        <taxon>Acetobacteraceae</taxon>
        <taxon>Acetobacter</taxon>
    </lineage>
</organism>
<feature type="region of interest" description="Disordered" evidence="1">
    <location>
        <begin position="101"/>
        <end position="125"/>
    </location>
</feature>
<dbReference type="RefSeq" id="WP_207881154.1">
    <property type="nucleotide sequence ID" value="NZ_JAFVMF010000008.1"/>
</dbReference>
<name>A0ABS3LV72_9PROT</name>
<sequence>MSIQGGWVWVDDLGRGASNVACSGVSGCGFLEIGGAFAQAGALRLPKLLRENSQSGHATVWRAGIGGDIVVGEMTCCMRGIHAGPLDVAATIASGGTSTTVAMHGSTGSGRLRRKAASGKDKTPD</sequence>
<dbReference type="Proteomes" id="UP000664771">
    <property type="component" value="Unassembled WGS sequence"/>
</dbReference>
<protein>
    <submittedName>
        <fullName evidence="2">Uncharacterized protein</fullName>
    </submittedName>
</protein>
<accession>A0ABS3LV72</accession>
<comment type="caution">
    <text evidence="2">The sequence shown here is derived from an EMBL/GenBank/DDBJ whole genome shotgun (WGS) entry which is preliminary data.</text>
</comment>